<dbReference type="AlphaFoldDB" id="A0A7C9DYH6"/>
<dbReference type="EMBL" id="GISG01162078">
    <property type="protein sequence ID" value="MBA4649788.1"/>
    <property type="molecule type" value="Transcribed_RNA"/>
</dbReference>
<sequence length="189" mass="21348">MAIPLIACHIPSSFTSSDAQGERKCKYTGHSVRAIPMRVITVGKKRDRGIQLIVDEYTEKIWHYCTIDDVLIRSNPKNARDVKAQIEDEDIAVTNLIRSDDWVVILDERGKDMCSEQLADFIGDAGITGASRLLFCVGGPYGHGRQLRQRANLSIKLSSMVLNHQIALVVLMEQLYRAWTILKGQKYHH</sequence>
<reference evidence="5" key="2">
    <citation type="submission" date="2020-07" db="EMBL/GenBank/DDBJ databases">
        <authorList>
            <person name="Vera ALvarez R."/>
            <person name="Arias-Moreno D.M."/>
            <person name="Jimenez-Jacinto V."/>
            <person name="Jimenez-Bremont J.F."/>
            <person name="Swaminathan K."/>
            <person name="Moose S.P."/>
            <person name="Guerrero-Gonzalez M.L."/>
            <person name="Marino-Ramirez L."/>
            <person name="Landsman D."/>
            <person name="Rodriguez-Kessler M."/>
            <person name="Delgado-Sanchez P."/>
        </authorList>
    </citation>
    <scope>NUCLEOTIDE SEQUENCE</scope>
    <source>
        <tissue evidence="5">Cladode</tissue>
    </source>
</reference>
<comment type="similarity">
    <text evidence="4">Belongs to the RNA methyltransferase RlmH family.</text>
</comment>
<dbReference type="Gene3D" id="3.40.1280.10">
    <property type="match status" value="1"/>
</dbReference>
<keyword evidence="2" id="KW-0808">Transferase</keyword>
<dbReference type="GO" id="GO:0008168">
    <property type="term" value="F:methyltransferase activity"/>
    <property type="evidence" value="ECO:0007669"/>
    <property type="project" value="UniProtKB-KW"/>
</dbReference>
<proteinExistence type="inferred from homology"/>
<dbReference type="PANTHER" id="PTHR33603:SF1">
    <property type="entry name" value="RIBOSOMAL RNA LARGE SUBUNIT METHYLTRANSFERASE H"/>
    <property type="match status" value="1"/>
</dbReference>
<dbReference type="SUPFAM" id="SSF75217">
    <property type="entry name" value="alpha/beta knot"/>
    <property type="match status" value="1"/>
</dbReference>
<name>A0A7C9DYH6_OPUST</name>
<evidence type="ECO:0000256" key="3">
    <source>
        <dbReference type="ARBA" id="ARBA00022691"/>
    </source>
</evidence>
<evidence type="ECO:0000256" key="4">
    <source>
        <dbReference type="ARBA" id="ARBA00038303"/>
    </source>
</evidence>
<keyword evidence="1" id="KW-0489">Methyltransferase</keyword>
<dbReference type="GO" id="GO:0006364">
    <property type="term" value="P:rRNA processing"/>
    <property type="evidence" value="ECO:0007669"/>
    <property type="project" value="InterPro"/>
</dbReference>
<dbReference type="CDD" id="cd18081">
    <property type="entry name" value="RlmH-like"/>
    <property type="match status" value="1"/>
</dbReference>
<reference evidence="5" key="1">
    <citation type="journal article" date="2013" name="J. Plant Res.">
        <title>Effect of fungi and light on seed germination of three Opuntia species from semiarid lands of central Mexico.</title>
        <authorList>
            <person name="Delgado-Sanchez P."/>
            <person name="Jimenez-Bremont J.F."/>
            <person name="Guerrero-Gonzalez Mde L."/>
            <person name="Flores J."/>
        </authorList>
    </citation>
    <scope>NUCLEOTIDE SEQUENCE</scope>
    <source>
        <tissue evidence="5">Cladode</tissue>
    </source>
</reference>
<dbReference type="PIRSF" id="PIRSF004505">
    <property type="entry name" value="MT_bac"/>
    <property type="match status" value="1"/>
</dbReference>
<protein>
    <recommendedName>
        <fullName evidence="6">RNA methyltransferase At5g10620</fullName>
    </recommendedName>
</protein>
<dbReference type="SFLD" id="SFLDS00070">
    <property type="entry name" value="SPOUT_Methyltransferase"/>
    <property type="match status" value="1"/>
</dbReference>
<organism evidence="5">
    <name type="scientific">Opuntia streptacantha</name>
    <name type="common">Prickly pear cactus</name>
    <name type="synonym">Opuntia cardona</name>
    <dbReference type="NCBI Taxonomy" id="393608"/>
    <lineage>
        <taxon>Eukaryota</taxon>
        <taxon>Viridiplantae</taxon>
        <taxon>Streptophyta</taxon>
        <taxon>Embryophyta</taxon>
        <taxon>Tracheophyta</taxon>
        <taxon>Spermatophyta</taxon>
        <taxon>Magnoliopsida</taxon>
        <taxon>eudicotyledons</taxon>
        <taxon>Gunneridae</taxon>
        <taxon>Pentapetalae</taxon>
        <taxon>Caryophyllales</taxon>
        <taxon>Cactineae</taxon>
        <taxon>Cactaceae</taxon>
        <taxon>Opuntioideae</taxon>
        <taxon>Opuntia</taxon>
    </lineage>
</organism>
<keyword evidence="3" id="KW-0949">S-adenosyl-L-methionine</keyword>
<evidence type="ECO:0000256" key="1">
    <source>
        <dbReference type="ARBA" id="ARBA00022603"/>
    </source>
</evidence>
<dbReference type="InterPro" id="IPR029026">
    <property type="entry name" value="tRNA_m1G_MTases_N"/>
</dbReference>
<dbReference type="InterPro" id="IPR003742">
    <property type="entry name" value="RlmH-like"/>
</dbReference>
<dbReference type="HAMAP" id="MF_00658">
    <property type="entry name" value="23SrRNA_methyltr_H"/>
    <property type="match status" value="1"/>
</dbReference>
<accession>A0A7C9DYH6</accession>
<evidence type="ECO:0000256" key="2">
    <source>
        <dbReference type="ARBA" id="ARBA00022679"/>
    </source>
</evidence>
<dbReference type="GO" id="GO:0032259">
    <property type="term" value="P:methylation"/>
    <property type="evidence" value="ECO:0007669"/>
    <property type="project" value="UniProtKB-KW"/>
</dbReference>
<evidence type="ECO:0000313" key="5">
    <source>
        <dbReference type="EMBL" id="MBA4649788.1"/>
    </source>
</evidence>
<dbReference type="InterPro" id="IPR029028">
    <property type="entry name" value="Alpha/beta_knot_MTases"/>
</dbReference>
<dbReference type="Pfam" id="PF02590">
    <property type="entry name" value="SPOUT_MTase"/>
    <property type="match status" value="1"/>
</dbReference>
<evidence type="ECO:0008006" key="6">
    <source>
        <dbReference type="Google" id="ProtNLM"/>
    </source>
</evidence>
<dbReference type="PANTHER" id="PTHR33603">
    <property type="entry name" value="METHYLTRANSFERASE"/>
    <property type="match status" value="1"/>
</dbReference>